<reference evidence="1 2" key="1">
    <citation type="submission" date="2016-12" db="EMBL/GenBank/DDBJ databases">
        <title>The draft genome sequence of Actinophytocola sp. 11-183.</title>
        <authorList>
            <person name="Wang W."/>
            <person name="Yuan L."/>
        </authorList>
    </citation>
    <scope>NUCLEOTIDE SEQUENCE [LARGE SCALE GENOMIC DNA]</scope>
    <source>
        <strain evidence="1 2">11-183</strain>
    </source>
</reference>
<evidence type="ECO:0000313" key="1">
    <source>
        <dbReference type="EMBL" id="OLF09597.1"/>
    </source>
</evidence>
<name>A0A1Q8C5H8_9PSEU</name>
<dbReference type="RefSeq" id="WP_075129731.1">
    <property type="nucleotide sequence ID" value="NZ_MSIE01000085.1"/>
</dbReference>
<dbReference type="EMBL" id="MSIE01000085">
    <property type="protein sequence ID" value="OLF09597.1"/>
    <property type="molecule type" value="Genomic_DNA"/>
</dbReference>
<protein>
    <recommendedName>
        <fullName evidence="3">Ribulose 1,5-bisphosphate carboxylase large subunit</fullName>
    </recommendedName>
</protein>
<gene>
    <name evidence="1" type="ORF">BU204_33060</name>
</gene>
<evidence type="ECO:0008006" key="3">
    <source>
        <dbReference type="Google" id="ProtNLM"/>
    </source>
</evidence>
<keyword evidence="2" id="KW-1185">Reference proteome</keyword>
<proteinExistence type="predicted"/>
<dbReference type="STRING" id="1912961.BU204_33060"/>
<comment type="caution">
    <text evidence="1">The sequence shown here is derived from an EMBL/GenBank/DDBJ whole genome shotgun (WGS) entry which is preliminary data.</text>
</comment>
<organism evidence="1 2">
    <name type="scientific">Actinophytocola xanthii</name>
    <dbReference type="NCBI Taxonomy" id="1912961"/>
    <lineage>
        <taxon>Bacteria</taxon>
        <taxon>Bacillati</taxon>
        <taxon>Actinomycetota</taxon>
        <taxon>Actinomycetes</taxon>
        <taxon>Pseudonocardiales</taxon>
        <taxon>Pseudonocardiaceae</taxon>
    </lineage>
</organism>
<dbReference type="AlphaFoldDB" id="A0A1Q8C5H8"/>
<accession>A0A1Q8C5H8</accession>
<dbReference type="Proteomes" id="UP000185596">
    <property type="component" value="Unassembled WGS sequence"/>
</dbReference>
<evidence type="ECO:0000313" key="2">
    <source>
        <dbReference type="Proteomes" id="UP000185596"/>
    </source>
</evidence>
<sequence>MAISLPRVPGPRDLVQWTFRTTTTLASVPGRLLALVEAVESVAARADELVGRTGRVVTAAEEAVAHSRRVIASVEAQVEAARPLLEFVEEFSQHEMQAAIKLVDELPRLSRHLTEDVMPILTTLDHVGPDLHELLSVVNDVRQAILGVPGFEFLRRRGEDKDEKRED</sequence>